<reference evidence="14 15" key="1">
    <citation type="submission" date="2015-02" db="EMBL/GenBank/DDBJ databases">
        <title>Genome Sequencing of Rickettsiales.</title>
        <authorList>
            <person name="Daugherty S.C."/>
            <person name="Su Q."/>
            <person name="Abolude K."/>
            <person name="Beier-Sexton M."/>
            <person name="Carlyon J.A."/>
            <person name="Carter R."/>
            <person name="Day N.P."/>
            <person name="Dumler S.J."/>
            <person name="Dyachenko V."/>
            <person name="Godinez A."/>
            <person name="Kurtti T.J."/>
            <person name="Lichay M."/>
            <person name="Mullins K.E."/>
            <person name="Ott S."/>
            <person name="Pappas-Brown V."/>
            <person name="Paris D.H."/>
            <person name="Patel P."/>
            <person name="Richards A.L."/>
            <person name="Sadzewicz L."/>
            <person name="Sears K."/>
            <person name="Seidman D."/>
            <person name="Sengamalay N."/>
            <person name="Stenos J."/>
            <person name="Tallon L.J."/>
            <person name="Vincent G."/>
            <person name="Fraser C.M."/>
            <person name="Munderloh U."/>
            <person name="Dunning-Hotopp J.C."/>
        </authorList>
    </citation>
    <scope>NUCLEOTIDE SEQUENCE [LARGE SCALE GENOMIC DNA]</scope>
    <source>
        <strain evidence="14 15">RML An4</strain>
    </source>
</reference>
<organism evidence="14 15">
    <name type="scientific">Rickettsia bellii str. RML An4</name>
    <dbReference type="NCBI Taxonomy" id="1359193"/>
    <lineage>
        <taxon>Bacteria</taxon>
        <taxon>Pseudomonadati</taxon>
        <taxon>Pseudomonadota</taxon>
        <taxon>Alphaproteobacteria</taxon>
        <taxon>Rickettsiales</taxon>
        <taxon>Rickettsiaceae</taxon>
        <taxon>Rickettsieae</taxon>
        <taxon>Rickettsia</taxon>
        <taxon>belli group</taxon>
    </lineage>
</organism>
<keyword evidence="3 11" id="KW-0436">Ligase</keyword>
<dbReference type="GO" id="GO:0005524">
    <property type="term" value="F:ATP binding"/>
    <property type="evidence" value="ECO:0007669"/>
    <property type="project" value="UniProtKB-UniRule"/>
</dbReference>
<name>A0A0F3QA83_RICBE</name>
<keyword evidence="8 11" id="KW-0030">Aminoacyl-tRNA synthetase</keyword>
<evidence type="ECO:0000256" key="6">
    <source>
        <dbReference type="ARBA" id="ARBA00022884"/>
    </source>
</evidence>
<dbReference type="SMR" id="A0A0F3QA83"/>
<feature type="domain" description="Tyrosine--tRNA ligase SYY-like C-terminal" evidence="13">
    <location>
        <begin position="347"/>
        <end position="409"/>
    </location>
</feature>
<proteinExistence type="inferred from homology"/>
<dbReference type="Pfam" id="PF00579">
    <property type="entry name" value="tRNA-synt_1b"/>
    <property type="match status" value="1"/>
</dbReference>
<feature type="binding site" evidence="11">
    <location>
        <position position="171"/>
    </location>
    <ligand>
        <name>L-tyrosine</name>
        <dbReference type="ChEBI" id="CHEBI:58315"/>
    </ligand>
</feature>
<dbReference type="InterPro" id="IPR002305">
    <property type="entry name" value="aa-tRNA-synth_Ic"/>
</dbReference>
<dbReference type="AlphaFoldDB" id="A0A0F3QA83"/>
<dbReference type="Proteomes" id="UP000033661">
    <property type="component" value="Unassembled WGS sequence"/>
</dbReference>
<dbReference type="EMBL" id="LAOI01000001">
    <property type="protein sequence ID" value="KJV89500.1"/>
    <property type="molecule type" value="Genomic_DNA"/>
</dbReference>
<comment type="subcellular location">
    <subcellularLocation>
        <location evidence="1 11">Cytoplasm</location>
    </subcellularLocation>
</comment>
<dbReference type="HAMAP" id="MF_02006">
    <property type="entry name" value="Tyr_tRNA_synth_type1"/>
    <property type="match status" value="1"/>
</dbReference>
<dbReference type="Gene3D" id="1.10.240.10">
    <property type="entry name" value="Tyrosyl-Transfer RNA Synthetase"/>
    <property type="match status" value="1"/>
</dbReference>
<dbReference type="CDD" id="cd00165">
    <property type="entry name" value="S4"/>
    <property type="match status" value="1"/>
</dbReference>
<evidence type="ECO:0000256" key="11">
    <source>
        <dbReference type="HAMAP-Rule" id="MF_02006"/>
    </source>
</evidence>
<keyword evidence="7 11" id="KW-0648">Protein biosynthesis</keyword>
<dbReference type="Pfam" id="PF22421">
    <property type="entry name" value="SYY_C-terminal"/>
    <property type="match status" value="1"/>
</dbReference>
<dbReference type="GO" id="GO:0006437">
    <property type="term" value="P:tyrosyl-tRNA aminoacylation"/>
    <property type="evidence" value="ECO:0007669"/>
    <property type="project" value="UniProtKB-UniRule"/>
</dbReference>
<dbReference type="GO" id="GO:0004831">
    <property type="term" value="F:tyrosine-tRNA ligase activity"/>
    <property type="evidence" value="ECO:0007669"/>
    <property type="project" value="UniProtKB-UniRule"/>
</dbReference>
<protein>
    <recommendedName>
        <fullName evidence="11">Tyrosine--tRNA ligase</fullName>
        <ecNumber evidence="11">6.1.1.1</ecNumber>
    </recommendedName>
    <alternativeName>
        <fullName evidence="11">Tyrosyl-tRNA synthetase</fullName>
        <shortName evidence="11">TyrRS</shortName>
    </alternativeName>
</protein>
<comment type="similarity">
    <text evidence="10 11">Belongs to the class-I aminoacyl-tRNA synthetase family. TyrS type 1 subfamily.</text>
</comment>
<dbReference type="FunFam" id="1.10.240.10:FF:000001">
    <property type="entry name" value="Tyrosine--tRNA ligase"/>
    <property type="match status" value="1"/>
</dbReference>
<dbReference type="InterPro" id="IPR024107">
    <property type="entry name" value="Tyr-tRNA-ligase_bac_1"/>
</dbReference>
<dbReference type="GO" id="GO:0042803">
    <property type="term" value="F:protein homodimerization activity"/>
    <property type="evidence" value="ECO:0007669"/>
    <property type="project" value="UniProtKB-ARBA"/>
</dbReference>
<keyword evidence="4 11" id="KW-0547">Nucleotide-binding</keyword>
<keyword evidence="15" id="KW-1185">Reference proteome</keyword>
<evidence type="ECO:0000313" key="14">
    <source>
        <dbReference type="EMBL" id="KJV89500.1"/>
    </source>
</evidence>
<dbReference type="InterPro" id="IPR036986">
    <property type="entry name" value="S4_RNA-bd_sf"/>
</dbReference>
<dbReference type="RefSeq" id="WP_011477574.1">
    <property type="nucleotide sequence ID" value="NZ_LAOI01000001.1"/>
</dbReference>
<dbReference type="PANTHER" id="PTHR11766">
    <property type="entry name" value="TYROSYL-TRNA SYNTHETASE"/>
    <property type="match status" value="1"/>
</dbReference>
<feature type="short sequence motif" description="'KMSKS' region" evidence="11">
    <location>
        <begin position="231"/>
        <end position="235"/>
    </location>
</feature>
<evidence type="ECO:0000256" key="8">
    <source>
        <dbReference type="ARBA" id="ARBA00023146"/>
    </source>
</evidence>
<comment type="subunit">
    <text evidence="11">Homodimer.</text>
</comment>
<keyword evidence="2 11" id="KW-0963">Cytoplasm</keyword>
<dbReference type="GO" id="GO:0005829">
    <property type="term" value="C:cytosol"/>
    <property type="evidence" value="ECO:0007669"/>
    <property type="project" value="TreeGrafter"/>
</dbReference>
<dbReference type="InterPro" id="IPR024088">
    <property type="entry name" value="Tyr-tRNA-ligase_bac-type"/>
</dbReference>
<evidence type="ECO:0000256" key="12">
    <source>
        <dbReference type="PROSITE-ProRule" id="PRU00182"/>
    </source>
</evidence>
<sequence>MTFIEEFINKGYFHQCTDLERLTSITKESKIAAYIGFDCTATSLHIGSLMQIMILRLLQKHGHKPIVIIGGGTSKIGDPSGKDEARKTITKEDIARNAEGIKKSLSKFIKFGDGESDAIMLDNAEWLDSLYYLDFLRDFGSHFSVNRMLTMDSVKLRLEREQHLSFLEFNYMLLQAYDFYYLSKHYNCSLQLGGSDQWGNIVMGADLTRKISSKEVFGMTTPLLTTASGAKMGKTAAGAVWLNEDLLSPYDYYQYWRNCEDADIVRFAKLYSELTNEELVVFENLAAEDINAAKKQLAYELTKLCHGKQEAKNALETSVKIFEQGQIDENLTTIVLEPEMLQAGITAFELFHEAGLATSKSEARKLIRGKGAKVNDQLIEDENMVINTTFLLDNKVIKLSAGKKRHILVKI</sequence>
<dbReference type="FunFam" id="3.40.50.620:FF:000008">
    <property type="entry name" value="Tyrosine--tRNA ligase"/>
    <property type="match status" value="1"/>
</dbReference>
<dbReference type="EC" id="6.1.1.1" evidence="11"/>
<evidence type="ECO:0000256" key="3">
    <source>
        <dbReference type="ARBA" id="ARBA00022598"/>
    </source>
</evidence>
<dbReference type="PANTHER" id="PTHR11766:SF0">
    <property type="entry name" value="TYROSINE--TRNA LIGASE, MITOCHONDRIAL"/>
    <property type="match status" value="1"/>
</dbReference>
<evidence type="ECO:0000256" key="1">
    <source>
        <dbReference type="ARBA" id="ARBA00004496"/>
    </source>
</evidence>
<evidence type="ECO:0000256" key="2">
    <source>
        <dbReference type="ARBA" id="ARBA00022490"/>
    </source>
</evidence>
<feature type="binding site" evidence="11">
    <location>
        <position position="34"/>
    </location>
    <ligand>
        <name>L-tyrosine</name>
        <dbReference type="ChEBI" id="CHEBI:58315"/>
    </ligand>
</feature>
<comment type="catalytic activity">
    <reaction evidence="9 11">
        <text>tRNA(Tyr) + L-tyrosine + ATP = L-tyrosyl-tRNA(Tyr) + AMP + diphosphate + H(+)</text>
        <dbReference type="Rhea" id="RHEA:10220"/>
        <dbReference type="Rhea" id="RHEA-COMP:9706"/>
        <dbReference type="Rhea" id="RHEA-COMP:9707"/>
        <dbReference type="ChEBI" id="CHEBI:15378"/>
        <dbReference type="ChEBI" id="CHEBI:30616"/>
        <dbReference type="ChEBI" id="CHEBI:33019"/>
        <dbReference type="ChEBI" id="CHEBI:58315"/>
        <dbReference type="ChEBI" id="CHEBI:78442"/>
        <dbReference type="ChEBI" id="CHEBI:78536"/>
        <dbReference type="ChEBI" id="CHEBI:456215"/>
        <dbReference type="EC" id="6.1.1.1"/>
    </reaction>
</comment>
<dbReference type="InterPro" id="IPR054608">
    <property type="entry name" value="SYY-like_C"/>
</dbReference>
<keyword evidence="6 12" id="KW-0694">RNA-binding</keyword>
<dbReference type="PRINTS" id="PR01040">
    <property type="entry name" value="TRNASYNTHTYR"/>
</dbReference>
<evidence type="ECO:0000256" key="7">
    <source>
        <dbReference type="ARBA" id="ARBA00022917"/>
    </source>
</evidence>
<dbReference type="Gene3D" id="3.40.50.620">
    <property type="entry name" value="HUPs"/>
    <property type="match status" value="1"/>
</dbReference>
<dbReference type="SUPFAM" id="SSF52374">
    <property type="entry name" value="Nucleotidylyl transferase"/>
    <property type="match status" value="1"/>
</dbReference>
<dbReference type="InterPro" id="IPR002307">
    <property type="entry name" value="Tyr-tRNA-ligase"/>
</dbReference>
<feature type="short sequence motif" description="'HIGH' region" evidence="11">
    <location>
        <begin position="39"/>
        <end position="48"/>
    </location>
</feature>
<feature type="binding site" evidence="11">
    <location>
        <position position="234"/>
    </location>
    <ligand>
        <name>ATP</name>
        <dbReference type="ChEBI" id="CHEBI:30616"/>
    </ligand>
</feature>
<comment type="function">
    <text evidence="11">Catalyzes the attachment of tyrosine to tRNA(Tyr) in a two-step reaction: tyrosine is first activated by ATP to form Tyr-AMP and then transferred to the acceptor end of tRNA(Tyr).</text>
</comment>
<keyword evidence="5 11" id="KW-0067">ATP-binding</keyword>
<dbReference type="CDD" id="cd00805">
    <property type="entry name" value="TyrRS_core"/>
    <property type="match status" value="1"/>
</dbReference>
<dbReference type="InterPro" id="IPR014729">
    <property type="entry name" value="Rossmann-like_a/b/a_fold"/>
</dbReference>
<evidence type="ECO:0000256" key="9">
    <source>
        <dbReference type="ARBA" id="ARBA00048248"/>
    </source>
</evidence>
<evidence type="ECO:0000256" key="5">
    <source>
        <dbReference type="ARBA" id="ARBA00022840"/>
    </source>
</evidence>
<evidence type="ECO:0000256" key="4">
    <source>
        <dbReference type="ARBA" id="ARBA00022741"/>
    </source>
</evidence>
<gene>
    <name evidence="11 14" type="primary">tyrS</name>
    <name evidence="14" type="ORF">RBEAN4_0478</name>
</gene>
<dbReference type="SUPFAM" id="SSF55174">
    <property type="entry name" value="Alpha-L RNA-binding motif"/>
    <property type="match status" value="1"/>
</dbReference>
<feature type="binding site" evidence="11">
    <location>
        <position position="175"/>
    </location>
    <ligand>
        <name>L-tyrosine</name>
        <dbReference type="ChEBI" id="CHEBI:58315"/>
    </ligand>
</feature>
<evidence type="ECO:0000256" key="10">
    <source>
        <dbReference type="ARBA" id="ARBA00060965"/>
    </source>
</evidence>
<dbReference type="PROSITE" id="PS50889">
    <property type="entry name" value="S4"/>
    <property type="match status" value="1"/>
</dbReference>
<dbReference type="PATRIC" id="fig|1359193.3.peg.461"/>
<dbReference type="Gene3D" id="3.10.290.10">
    <property type="entry name" value="RNA-binding S4 domain"/>
    <property type="match status" value="1"/>
</dbReference>
<dbReference type="GO" id="GO:0003723">
    <property type="term" value="F:RNA binding"/>
    <property type="evidence" value="ECO:0007669"/>
    <property type="project" value="UniProtKB-KW"/>
</dbReference>
<dbReference type="NCBIfam" id="TIGR00234">
    <property type="entry name" value="tyrS"/>
    <property type="match status" value="1"/>
</dbReference>
<comment type="caution">
    <text evidence="14">The sequence shown here is derived from an EMBL/GenBank/DDBJ whole genome shotgun (WGS) entry which is preliminary data.</text>
</comment>
<evidence type="ECO:0000259" key="13">
    <source>
        <dbReference type="Pfam" id="PF22421"/>
    </source>
</evidence>
<accession>A0A0F3QA83</accession>
<evidence type="ECO:0000313" key="15">
    <source>
        <dbReference type="Proteomes" id="UP000033661"/>
    </source>
</evidence>